<dbReference type="PANTHER" id="PTHR30349:SF90">
    <property type="entry name" value="TYROSINE RECOMBINASE XERD"/>
    <property type="match status" value="1"/>
</dbReference>
<feature type="domain" description="Tyr recombinase" evidence="3">
    <location>
        <begin position="223"/>
        <end position="409"/>
    </location>
</feature>
<dbReference type="Pfam" id="PF00589">
    <property type="entry name" value="Phage_integrase"/>
    <property type="match status" value="1"/>
</dbReference>
<dbReference type="Gene3D" id="1.10.443.10">
    <property type="entry name" value="Intergrase catalytic core"/>
    <property type="match status" value="1"/>
</dbReference>
<reference evidence="4" key="1">
    <citation type="submission" date="2016-01" db="EMBL/GenBank/DDBJ databases">
        <authorList>
            <person name="Peeters C."/>
        </authorList>
    </citation>
    <scope>NUCLEOTIDE SEQUENCE [LARGE SCALE GENOMIC DNA]</scope>
    <source>
        <strain evidence="4">LMG 22940</strain>
    </source>
</reference>
<sequence>MSDQQTTHETLLSNLEQHLVAERYCVHIRNRYLAVAANFLRFLDRRRICVEASRPKDISAYLRCELQRFRRHRGHSPISLRSWEASHTSGIHQLLRLAIGKWPPDPLPSSVNARFDRTLCMEYGEWLREWRGLAAETVDGLLAEARRFLCSNGRCKGAETLMHMTVADIDAYLQSRVSSLRRASRKGIALGLRSFVRYLYETGRTGHDLSRFVIVPRMYAYESIPSALRPADISAVLSSTRQDRSPIGLRDYAILMMLSTYGIRAGEVVRLRLEDIDWRGDRFYIRHTKTGSQSVLPLLPSVGDALLDYLRRGRPASDVREIFVRARAPYRGFRSGSSLYTPVRRRLEAAGIHPVGKCGPHAFRHARAVSLLRAEVSVKAIGDLLGHRSAGSTAVYLKLATEHLRGVALEVPNMEKQP</sequence>
<name>A0A158L313_9BURK</name>
<keyword evidence="1" id="KW-0229">DNA integration</keyword>
<dbReference type="EMBL" id="FCON02000318">
    <property type="protein sequence ID" value="SAL87732.1"/>
    <property type="molecule type" value="Genomic_DNA"/>
</dbReference>
<evidence type="ECO:0000256" key="2">
    <source>
        <dbReference type="ARBA" id="ARBA00023172"/>
    </source>
</evidence>
<gene>
    <name evidence="4" type="ORF">AWB68_08516</name>
</gene>
<evidence type="ECO:0000313" key="4">
    <source>
        <dbReference type="EMBL" id="SAL87732.1"/>
    </source>
</evidence>
<dbReference type="Proteomes" id="UP000054770">
    <property type="component" value="Unassembled WGS sequence"/>
</dbReference>
<dbReference type="GO" id="GO:0003677">
    <property type="term" value="F:DNA binding"/>
    <property type="evidence" value="ECO:0007669"/>
    <property type="project" value="InterPro"/>
</dbReference>
<dbReference type="AlphaFoldDB" id="A0A158L313"/>
<keyword evidence="2" id="KW-0233">DNA recombination</keyword>
<proteinExistence type="predicted"/>
<dbReference type="CDD" id="cd01188">
    <property type="entry name" value="INT_RitA_C_like"/>
    <property type="match status" value="1"/>
</dbReference>
<dbReference type="GO" id="GO:0015074">
    <property type="term" value="P:DNA integration"/>
    <property type="evidence" value="ECO:0007669"/>
    <property type="project" value="UniProtKB-KW"/>
</dbReference>
<dbReference type="GO" id="GO:0006310">
    <property type="term" value="P:DNA recombination"/>
    <property type="evidence" value="ECO:0007669"/>
    <property type="project" value="UniProtKB-KW"/>
</dbReference>
<dbReference type="OrthoDB" id="8912821at2"/>
<keyword evidence="5" id="KW-1185">Reference proteome</keyword>
<dbReference type="RefSeq" id="WP_087650209.1">
    <property type="nucleotide sequence ID" value="NZ_FCON02000318.1"/>
</dbReference>
<dbReference type="InterPro" id="IPR013762">
    <property type="entry name" value="Integrase-like_cat_sf"/>
</dbReference>
<dbReference type="SUPFAM" id="SSF56349">
    <property type="entry name" value="DNA breaking-rejoining enzymes"/>
    <property type="match status" value="1"/>
</dbReference>
<dbReference type="InterPro" id="IPR002104">
    <property type="entry name" value="Integrase_catalytic"/>
</dbReference>
<dbReference type="PROSITE" id="PS51898">
    <property type="entry name" value="TYR_RECOMBINASE"/>
    <property type="match status" value="1"/>
</dbReference>
<protein>
    <submittedName>
        <fullName evidence="4">Integrase family protein</fullName>
    </submittedName>
</protein>
<evidence type="ECO:0000259" key="3">
    <source>
        <dbReference type="PROSITE" id="PS51898"/>
    </source>
</evidence>
<evidence type="ECO:0000256" key="1">
    <source>
        <dbReference type="ARBA" id="ARBA00022908"/>
    </source>
</evidence>
<evidence type="ECO:0000313" key="5">
    <source>
        <dbReference type="Proteomes" id="UP000054770"/>
    </source>
</evidence>
<accession>A0A158L313</accession>
<comment type="caution">
    <text evidence="4">The sequence shown here is derived from an EMBL/GenBank/DDBJ whole genome shotgun (WGS) entry which is preliminary data.</text>
</comment>
<dbReference type="PANTHER" id="PTHR30349">
    <property type="entry name" value="PHAGE INTEGRASE-RELATED"/>
    <property type="match status" value="1"/>
</dbReference>
<organism evidence="4 5">
    <name type="scientific">Caballeronia choica</name>
    <dbReference type="NCBI Taxonomy" id="326476"/>
    <lineage>
        <taxon>Bacteria</taxon>
        <taxon>Pseudomonadati</taxon>
        <taxon>Pseudomonadota</taxon>
        <taxon>Betaproteobacteria</taxon>
        <taxon>Burkholderiales</taxon>
        <taxon>Burkholderiaceae</taxon>
        <taxon>Caballeronia</taxon>
    </lineage>
</organism>
<dbReference type="InterPro" id="IPR011010">
    <property type="entry name" value="DNA_brk_join_enz"/>
</dbReference>
<dbReference type="InterPro" id="IPR050090">
    <property type="entry name" value="Tyrosine_recombinase_XerCD"/>
</dbReference>